<evidence type="ECO:0000313" key="1">
    <source>
        <dbReference type="EMBL" id="PKC60575.1"/>
    </source>
</evidence>
<reference evidence="1 2" key="2">
    <citation type="submission" date="2017-10" db="EMBL/GenBank/DDBJ databases">
        <title>Genome analyses suggest a sexual origin of heterokaryosis in a supposedly ancient asexual fungus.</title>
        <authorList>
            <person name="Corradi N."/>
            <person name="Sedzielewska K."/>
            <person name="Noel J."/>
            <person name="Charron P."/>
            <person name="Farinelli L."/>
            <person name="Marton T."/>
            <person name="Kruger M."/>
            <person name="Pelin A."/>
            <person name="Brachmann A."/>
            <person name="Corradi N."/>
        </authorList>
    </citation>
    <scope>NUCLEOTIDE SEQUENCE [LARGE SCALE GENOMIC DNA]</scope>
    <source>
        <strain evidence="1 2">A1</strain>
    </source>
</reference>
<accession>A0A2I1EFJ2</accession>
<dbReference type="VEuPathDB" id="FungiDB:RhiirFUN_021016"/>
<evidence type="ECO:0000313" key="2">
    <source>
        <dbReference type="Proteomes" id="UP000232688"/>
    </source>
</evidence>
<gene>
    <name evidence="1" type="ORF">RhiirA1_467854</name>
</gene>
<name>A0A2I1EFJ2_9GLOM</name>
<proteinExistence type="predicted"/>
<dbReference type="EMBL" id="LLXH01001127">
    <property type="protein sequence ID" value="PKC60575.1"/>
    <property type="molecule type" value="Genomic_DNA"/>
</dbReference>
<protein>
    <submittedName>
        <fullName evidence="1">Uncharacterized protein</fullName>
    </submittedName>
</protein>
<dbReference type="AlphaFoldDB" id="A0A2I1EFJ2"/>
<comment type="caution">
    <text evidence="1">The sequence shown here is derived from an EMBL/GenBank/DDBJ whole genome shotgun (WGS) entry which is preliminary data.</text>
</comment>
<organism evidence="1 2">
    <name type="scientific">Rhizophagus irregularis</name>
    <dbReference type="NCBI Taxonomy" id="588596"/>
    <lineage>
        <taxon>Eukaryota</taxon>
        <taxon>Fungi</taxon>
        <taxon>Fungi incertae sedis</taxon>
        <taxon>Mucoromycota</taxon>
        <taxon>Glomeromycotina</taxon>
        <taxon>Glomeromycetes</taxon>
        <taxon>Glomerales</taxon>
        <taxon>Glomeraceae</taxon>
        <taxon>Rhizophagus</taxon>
    </lineage>
</organism>
<dbReference type="VEuPathDB" id="FungiDB:RhiirA1_467854"/>
<dbReference type="OrthoDB" id="2319181at2759"/>
<sequence>MRSYHSKLSLSSQITFSKLTLSTLDIAGLWPKEYFIASFWVTILTMFFRLLLVNLPVSSKYPEIFGKFEGVTEGMNILEEKSNTEIDIEQELGGTCFSLSIFPQRAHTEEKAPLI</sequence>
<reference evidence="1 2" key="1">
    <citation type="submission" date="2017-10" db="EMBL/GenBank/DDBJ databases">
        <title>Extensive intraspecific genome diversity in a model arbuscular mycorrhizal fungus.</title>
        <authorList>
            <person name="Chen E.C.H."/>
            <person name="Morin E."/>
            <person name="Baudet D."/>
            <person name="Noel J."/>
            <person name="Ndikumana S."/>
            <person name="Charron P."/>
            <person name="St-Onge C."/>
            <person name="Giorgi J."/>
            <person name="Grigoriev I.V."/>
            <person name="Roux C."/>
            <person name="Martin F.M."/>
            <person name="Corradi N."/>
        </authorList>
    </citation>
    <scope>NUCLEOTIDE SEQUENCE [LARGE SCALE GENOMIC DNA]</scope>
    <source>
        <strain evidence="1 2">A1</strain>
    </source>
</reference>
<dbReference type="Proteomes" id="UP000232688">
    <property type="component" value="Unassembled WGS sequence"/>
</dbReference>